<proteinExistence type="predicted"/>
<protein>
    <submittedName>
        <fullName evidence="1">Uncharacterized protein</fullName>
    </submittedName>
</protein>
<gene>
    <name evidence="1" type="ORF">F2Q65_13935</name>
</gene>
<evidence type="ECO:0000313" key="1">
    <source>
        <dbReference type="EMBL" id="KAA6184048.1"/>
    </source>
</evidence>
<dbReference type="PROSITE" id="PS51257">
    <property type="entry name" value="PROKAR_LIPOPROTEIN"/>
    <property type="match status" value="1"/>
</dbReference>
<reference evidence="1 2" key="1">
    <citation type="submission" date="2019-09" db="EMBL/GenBank/DDBJ databases">
        <title>Whole-genome sequence of the purple sulfur bacterium Thiohalocapsa marina DSM 19078.</title>
        <authorList>
            <person name="Kyndt J.A."/>
            <person name="Meyer T.E."/>
        </authorList>
    </citation>
    <scope>NUCLEOTIDE SEQUENCE [LARGE SCALE GENOMIC DNA]</scope>
    <source>
        <strain evidence="1 2">DSM 19078</strain>
    </source>
</reference>
<keyword evidence="2" id="KW-1185">Reference proteome</keyword>
<accession>A0A5M8FGQ6</accession>
<comment type="caution">
    <text evidence="1">The sequence shown here is derived from an EMBL/GenBank/DDBJ whole genome shotgun (WGS) entry which is preliminary data.</text>
</comment>
<dbReference type="EMBL" id="VWXX01000025">
    <property type="protein sequence ID" value="KAA6184048.1"/>
    <property type="molecule type" value="Genomic_DNA"/>
</dbReference>
<dbReference type="AlphaFoldDB" id="A0A5M8FGQ6"/>
<dbReference type="Proteomes" id="UP000322981">
    <property type="component" value="Unassembled WGS sequence"/>
</dbReference>
<name>A0A5M8FGQ6_9GAMM</name>
<dbReference type="RefSeq" id="WP_150094017.1">
    <property type="nucleotide sequence ID" value="NZ_JBFUOH010000035.1"/>
</dbReference>
<organism evidence="1 2">
    <name type="scientific">Thiohalocapsa marina</name>
    <dbReference type="NCBI Taxonomy" id="424902"/>
    <lineage>
        <taxon>Bacteria</taxon>
        <taxon>Pseudomonadati</taxon>
        <taxon>Pseudomonadota</taxon>
        <taxon>Gammaproteobacteria</taxon>
        <taxon>Chromatiales</taxon>
        <taxon>Chromatiaceae</taxon>
        <taxon>Thiohalocapsa</taxon>
    </lineage>
</organism>
<dbReference type="OrthoDB" id="10006832at2"/>
<sequence>MGKHAGPLMALTLGALASGCVLTLPTEMENSELERMIAAGDWSAIAAIPVLCITQTDACAARHATRADACLRLVIQQPGSASAQDARIRELLDCAETEYRSALERQPSSSSTSRISFHGGLLLTLSERRNRLMDGTDRQQLAAANELLLSAAAAARRDAPDSAMGFLYGASAHVYRAALEAEQTRRCADLYQARTLLQRSPAPPTELQQEQQRIQALVRRQLQDNGCRSRPGTR</sequence>
<evidence type="ECO:0000313" key="2">
    <source>
        <dbReference type="Proteomes" id="UP000322981"/>
    </source>
</evidence>